<dbReference type="eggNOG" id="COG0071">
    <property type="taxonomic scope" value="Bacteria"/>
</dbReference>
<dbReference type="InterPro" id="IPR002068">
    <property type="entry name" value="A-crystallin/Hsp20_dom"/>
</dbReference>
<dbReference type="KEGG" id="sesp:BN6_35700"/>
<evidence type="ECO:0000313" key="5">
    <source>
        <dbReference type="Proteomes" id="UP000006281"/>
    </source>
</evidence>
<keyword evidence="5" id="KW-1185">Reference proteome</keyword>
<dbReference type="CDD" id="cd06464">
    <property type="entry name" value="ACD_sHsps-like"/>
    <property type="match status" value="1"/>
</dbReference>
<dbReference type="PATRIC" id="fig|1179773.3.peg.3571"/>
<dbReference type="Proteomes" id="UP000006281">
    <property type="component" value="Chromosome"/>
</dbReference>
<gene>
    <name evidence="4" type="ordered locus">BN6_35700</name>
</gene>
<sequence>MGKESSHFSAAMAGTDSTAGVNRPRGGYQMRGLRGEHPDGQAQHGLGGPPVGRSGTGGGRASGGRGGHRPAARPGGPRSPVRGRLSGLADFTRSAGRGPAAGRVPVPGRAPHRPGGGVVERLTVRRGVPAQAGPLRDMDLWWERVGRTLGRPWDVSTDDTCPSSVDVVVTAHAYLLTTVIPGACPHDVAVEVHDHDLPADGVPVPRSRVGITVRSGRGYLYCATLPPVDVDRVEAWLLDGVLVVRAPAGEVAVPGA</sequence>
<evidence type="ECO:0000256" key="2">
    <source>
        <dbReference type="SAM" id="MobiDB-lite"/>
    </source>
</evidence>
<dbReference type="SUPFAM" id="SSF49764">
    <property type="entry name" value="HSP20-like chaperones"/>
    <property type="match status" value="1"/>
</dbReference>
<proteinExistence type="inferred from homology"/>
<protein>
    <recommendedName>
        <fullName evidence="3">SHSP domain-containing protein</fullName>
    </recommendedName>
</protein>
<reference evidence="4 5" key="1">
    <citation type="journal article" date="2012" name="BMC Genomics">
        <title>Complete genome sequence of Saccharothrix espanaensis DSM 44229T and comparison to the other completely sequenced Pseudonocardiaceae.</title>
        <authorList>
            <person name="Strobel T."/>
            <person name="Al-Dilaimi A."/>
            <person name="Blom J."/>
            <person name="Gessner A."/>
            <person name="Kalinowski J."/>
            <person name="Luzhetska M."/>
            <person name="Puhler A."/>
            <person name="Szczepanowski R."/>
            <person name="Bechthold A."/>
            <person name="Ruckert C."/>
        </authorList>
    </citation>
    <scope>NUCLEOTIDE SEQUENCE [LARGE SCALE GENOMIC DNA]</scope>
    <source>
        <strain evidence="5">ATCC 51144 / DSM 44229 / JCM 9112 / NBRC 15066 / NRRL 15764</strain>
    </source>
</reference>
<organism evidence="4 5">
    <name type="scientific">Saccharothrix espanaensis (strain ATCC 51144 / DSM 44229 / JCM 9112 / NBRC 15066 / NRRL 15764)</name>
    <dbReference type="NCBI Taxonomy" id="1179773"/>
    <lineage>
        <taxon>Bacteria</taxon>
        <taxon>Bacillati</taxon>
        <taxon>Actinomycetota</taxon>
        <taxon>Actinomycetes</taxon>
        <taxon>Pseudonocardiales</taxon>
        <taxon>Pseudonocardiaceae</taxon>
        <taxon>Saccharothrix</taxon>
    </lineage>
</organism>
<feature type="compositionally biased region" description="Gly residues" evidence="2">
    <location>
        <begin position="45"/>
        <end position="65"/>
    </location>
</feature>
<dbReference type="Gene3D" id="2.60.40.790">
    <property type="match status" value="1"/>
</dbReference>
<evidence type="ECO:0000256" key="1">
    <source>
        <dbReference type="PROSITE-ProRule" id="PRU00285"/>
    </source>
</evidence>
<feature type="region of interest" description="Disordered" evidence="2">
    <location>
        <begin position="1"/>
        <end position="117"/>
    </location>
</feature>
<dbReference type="PROSITE" id="PS01031">
    <property type="entry name" value="SHSP"/>
    <property type="match status" value="1"/>
</dbReference>
<feature type="compositionally biased region" description="Low complexity" evidence="2">
    <location>
        <begin position="72"/>
        <end position="87"/>
    </location>
</feature>
<dbReference type="InterPro" id="IPR008978">
    <property type="entry name" value="HSP20-like_chaperone"/>
</dbReference>
<accession>K0JZY3</accession>
<evidence type="ECO:0000313" key="4">
    <source>
        <dbReference type="EMBL" id="CCH30867.1"/>
    </source>
</evidence>
<evidence type="ECO:0000259" key="3">
    <source>
        <dbReference type="PROSITE" id="PS01031"/>
    </source>
</evidence>
<dbReference type="EMBL" id="HE804045">
    <property type="protein sequence ID" value="CCH30867.1"/>
    <property type="molecule type" value="Genomic_DNA"/>
</dbReference>
<dbReference type="STRING" id="1179773.BN6_35700"/>
<comment type="similarity">
    <text evidence="1">Belongs to the small heat shock protein (HSP20) family.</text>
</comment>
<dbReference type="AlphaFoldDB" id="K0JZY3"/>
<feature type="domain" description="SHSP" evidence="3">
    <location>
        <begin position="156"/>
        <end position="256"/>
    </location>
</feature>
<dbReference type="HOGENOM" id="CLU_1085390_0_0_11"/>
<name>K0JZY3_SACES</name>